<feature type="transmembrane region" description="Helical" evidence="1">
    <location>
        <begin position="65"/>
        <end position="86"/>
    </location>
</feature>
<feature type="transmembrane region" description="Helical" evidence="1">
    <location>
        <begin position="98"/>
        <end position="118"/>
    </location>
</feature>
<dbReference type="RefSeq" id="WP_145808839.1">
    <property type="nucleotide sequence ID" value="NZ_VIVK01000001.1"/>
</dbReference>
<dbReference type="Pfam" id="PF06197">
    <property type="entry name" value="DUF998"/>
    <property type="match status" value="1"/>
</dbReference>
<name>A0A561BVI3_9ACTN</name>
<keyword evidence="1" id="KW-1133">Transmembrane helix</keyword>
<organism evidence="2 3">
    <name type="scientific">Kribbella amoyensis</name>
    <dbReference type="NCBI Taxonomy" id="996641"/>
    <lineage>
        <taxon>Bacteria</taxon>
        <taxon>Bacillati</taxon>
        <taxon>Actinomycetota</taxon>
        <taxon>Actinomycetes</taxon>
        <taxon>Propionibacteriales</taxon>
        <taxon>Kribbellaceae</taxon>
        <taxon>Kribbella</taxon>
    </lineage>
</organism>
<feature type="transmembrane region" description="Helical" evidence="1">
    <location>
        <begin position="138"/>
        <end position="163"/>
    </location>
</feature>
<dbReference type="InterPro" id="IPR009339">
    <property type="entry name" value="DUF998"/>
</dbReference>
<dbReference type="AlphaFoldDB" id="A0A561BVI3"/>
<evidence type="ECO:0000313" key="2">
    <source>
        <dbReference type="EMBL" id="TWD82914.1"/>
    </source>
</evidence>
<sequence length="219" mass="22802">MASLATTTDRDTTQSAVRPSTRHLLTAAALAGPLFFTSAAAQGLTRDGFDLRIHPISQLATGDLGWIQMATFVLAGSGVVALAVAYRRLVTEGVGRRLVPLLLTVFGAGLILAGLFVMDPQHGFPIGTPDGPAAAMSWNGIVHSAAAAIAFTALAVACIALVVRCVRRRQVAAAVGHGVVAVVLLVPMPSVPISLQIAFTGLIAFTWTTVTALRLRRRS</sequence>
<keyword evidence="3" id="KW-1185">Reference proteome</keyword>
<accession>A0A561BVI3</accession>
<proteinExistence type="predicted"/>
<comment type="caution">
    <text evidence="2">The sequence shown here is derived from an EMBL/GenBank/DDBJ whole genome shotgun (WGS) entry which is preliminary data.</text>
</comment>
<protein>
    <submittedName>
        <fullName evidence="2">Uncharacterized protein DUF998</fullName>
    </submittedName>
</protein>
<dbReference type="Proteomes" id="UP000318380">
    <property type="component" value="Unassembled WGS sequence"/>
</dbReference>
<feature type="transmembrane region" description="Helical" evidence="1">
    <location>
        <begin position="170"/>
        <end position="187"/>
    </location>
</feature>
<evidence type="ECO:0000313" key="3">
    <source>
        <dbReference type="Proteomes" id="UP000318380"/>
    </source>
</evidence>
<dbReference type="OrthoDB" id="8159487at2"/>
<dbReference type="EMBL" id="VIVK01000001">
    <property type="protein sequence ID" value="TWD82914.1"/>
    <property type="molecule type" value="Genomic_DNA"/>
</dbReference>
<keyword evidence="1" id="KW-0812">Transmembrane</keyword>
<reference evidence="2 3" key="1">
    <citation type="submission" date="2019-06" db="EMBL/GenBank/DDBJ databases">
        <title>Sequencing the genomes of 1000 actinobacteria strains.</title>
        <authorList>
            <person name="Klenk H.-P."/>
        </authorList>
    </citation>
    <scope>NUCLEOTIDE SEQUENCE [LARGE SCALE GENOMIC DNA]</scope>
    <source>
        <strain evidence="2 3">DSM 24683</strain>
    </source>
</reference>
<keyword evidence="1" id="KW-0472">Membrane</keyword>
<feature type="transmembrane region" description="Helical" evidence="1">
    <location>
        <begin position="193"/>
        <end position="213"/>
    </location>
</feature>
<evidence type="ECO:0000256" key="1">
    <source>
        <dbReference type="SAM" id="Phobius"/>
    </source>
</evidence>
<gene>
    <name evidence="2" type="ORF">FB561_4060</name>
</gene>